<sequence length="185" mass="20533">MSGWSNEAVRRRWFVAIAILILGVYSVFGLLDARSAADRLGQACRDLDEVQTKISQIDRLKDGPRVAALELQSPAEISNRIEAARQAAGLNQAALLREQPTDPQRIGRSDFEMRMTTIGLAPSTMVQILKFCDALRDEKSGTMVRDLRLSVPRSPENGNQANSGDVEKWDAEMTLTQMIFSPKSK</sequence>
<reference evidence="2 3" key="1">
    <citation type="submission" date="2019-02" db="EMBL/GenBank/DDBJ databases">
        <title>Deep-cultivation of Planctomycetes and their phenomic and genomic characterization uncovers novel biology.</title>
        <authorList>
            <person name="Wiegand S."/>
            <person name="Jogler M."/>
            <person name="Boedeker C."/>
            <person name="Pinto D."/>
            <person name="Vollmers J."/>
            <person name="Rivas-Marin E."/>
            <person name="Kohn T."/>
            <person name="Peeters S.H."/>
            <person name="Heuer A."/>
            <person name="Rast P."/>
            <person name="Oberbeckmann S."/>
            <person name="Bunk B."/>
            <person name="Jeske O."/>
            <person name="Meyerdierks A."/>
            <person name="Storesund J.E."/>
            <person name="Kallscheuer N."/>
            <person name="Luecker S."/>
            <person name="Lage O.M."/>
            <person name="Pohl T."/>
            <person name="Merkel B.J."/>
            <person name="Hornburger P."/>
            <person name="Mueller R.-W."/>
            <person name="Bruemmer F."/>
            <person name="Labrenz M."/>
            <person name="Spormann A.M."/>
            <person name="Op Den Camp H."/>
            <person name="Overmann J."/>
            <person name="Amann R."/>
            <person name="Jetten M.S.M."/>
            <person name="Mascher T."/>
            <person name="Medema M.H."/>
            <person name="Devos D.P."/>
            <person name="Kaster A.-K."/>
            <person name="Ovreas L."/>
            <person name="Rohde M."/>
            <person name="Galperin M.Y."/>
            <person name="Jogler C."/>
        </authorList>
    </citation>
    <scope>NUCLEOTIDE SEQUENCE [LARGE SCALE GENOMIC DNA]</scope>
    <source>
        <strain evidence="2 3">Poly59</strain>
    </source>
</reference>
<keyword evidence="1" id="KW-0812">Transmembrane</keyword>
<keyword evidence="1" id="KW-0472">Membrane</keyword>
<name>A0A5C6FBY4_9BACT</name>
<protein>
    <recommendedName>
        <fullName evidence="4">General secretion pathway protein M</fullName>
    </recommendedName>
</protein>
<keyword evidence="3" id="KW-1185">Reference proteome</keyword>
<dbReference type="EMBL" id="SJPX01000001">
    <property type="protein sequence ID" value="TWU58097.1"/>
    <property type="molecule type" value="Genomic_DNA"/>
</dbReference>
<dbReference type="RefSeq" id="WP_146532881.1">
    <property type="nucleotide sequence ID" value="NZ_SJPX01000001.1"/>
</dbReference>
<keyword evidence="1" id="KW-1133">Transmembrane helix</keyword>
<dbReference type="OrthoDB" id="282264at2"/>
<feature type="transmembrane region" description="Helical" evidence="1">
    <location>
        <begin position="12"/>
        <end position="31"/>
    </location>
</feature>
<proteinExistence type="predicted"/>
<dbReference type="Proteomes" id="UP000317977">
    <property type="component" value="Unassembled WGS sequence"/>
</dbReference>
<evidence type="ECO:0000313" key="2">
    <source>
        <dbReference type="EMBL" id="TWU58097.1"/>
    </source>
</evidence>
<comment type="caution">
    <text evidence="2">The sequence shown here is derived from an EMBL/GenBank/DDBJ whole genome shotgun (WGS) entry which is preliminary data.</text>
</comment>
<accession>A0A5C6FBY4</accession>
<dbReference type="AlphaFoldDB" id="A0A5C6FBY4"/>
<evidence type="ECO:0008006" key="4">
    <source>
        <dbReference type="Google" id="ProtNLM"/>
    </source>
</evidence>
<evidence type="ECO:0000256" key="1">
    <source>
        <dbReference type="SAM" id="Phobius"/>
    </source>
</evidence>
<evidence type="ECO:0000313" key="3">
    <source>
        <dbReference type="Proteomes" id="UP000317977"/>
    </source>
</evidence>
<organism evidence="2 3">
    <name type="scientific">Rubripirellula reticaptiva</name>
    <dbReference type="NCBI Taxonomy" id="2528013"/>
    <lineage>
        <taxon>Bacteria</taxon>
        <taxon>Pseudomonadati</taxon>
        <taxon>Planctomycetota</taxon>
        <taxon>Planctomycetia</taxon>
        <taxon>Pirellulales</taxon>
        <taxon>Pirellulaceae</taxon>
        <taxon>Rubripirellula</taxon>
    </lineage>
</organism>
<gene>
    <name evidence="2" type="ORF">Poly59_10060</name>
</gene>